<dbReference type="PANTHER" id="PTHR48112:SF22">
    <property type="entry name" value="MITOCHONDRIAL TRANSCRIPTION FACTOR A, ISOFORM B"/>
    <property type="match status" value="1"/>
</dbReference>
<feature type="region of interest" description="Disordered" evidence="3">
    <location>
        <begin position="56"/>
        <end position="96"/>
    </location>
</feature>
<accession>A0A8H4QRK1</accession>
<keyword evidence="6" id="KW-1185">Reference proteome</keyword>
<feature type="DNA-binding region" description="HMG box" evidence="2">
    <location>
        <begin position="91"/>
        <end position="159"/>
    </location>
</feature>
<dbReference type="Proteomes" id="UP000521872">
    <property type="component" value="Unassembled WGS sequence"/>
</dbReference>
<dbReference type="GO" id="GO:0005634">
    <property type="term" value="C:nucleus"/>
    <property type="evidence" value="ECO:0007669"/>
    <property type="project" value="UniProtKB-UniRule"/>
</dbReference>
<feature type="compositionally biased region" description="Low complexity" evidence="3">
    <location>
        <begin position="229"/>
        <end position="238"/>
    </location>
</feature>
<dbReference type="Gene3D" id="1.10.30.10">
    <property type="entry name" value="High mobility group box domain"/>
    <property type="match status" value="1"/>
</dbReference>
<dbReference type="PROSITE" id="PS50118">
    <property type="entry name" value="HMG_BOX_2"/>
    <property type="match status" value="1"/>
</dbReference>
<feature type="region of interest" description="Disordered" evidence="3">
    <location>
        <begin position="177"/>
        <end position="274"/>
    </location>
</feature>
<dbReference type="Pfam" id="PF00505">
    <property type="entry name" value="HMG_box"/>
    <property type="match status" value="1"/>
</dbReference>
<evidence type="ECO:0000256" key="3">
    <source>
        <dbReference type="SAM" id="MobiDB-lite"/>
    </source>
</evidence>
<feature type="domain" description="HMG box" evidence="4">
    <location>
        <begin position="91"/>
        <end position="159"/>
    </location>
</feature>
<evidence type="ECO:0000259" key="4">
    <source>
        <dbReference type="PROSITE" id="PS50118"/>
    </source>
</evidence>
<feature type="compositionally biased region" description="Acidic residues" evidence="3">
    <location>
        <begin position="215"/>
        <end position="224"/>
    </location>
</feature>
<dbReference type="CDD" id="cd00084">
    <property type="entry name" value="HMG-box_SF"/>
    <property type="match status" value="1"/>
</dbReference>
<keyword evidence="2" id="KW-0539">Nucleus</keyword>
<protein>
    <recommendedName>
        <fullName evidence="4">HMG box domain-containing protein</fullName>
    </recommendedName>
</protein>
<evidence type="ECO:0000256" key="2">
    <source>
        <dbReference type="PROSITE-ProRule" id="PRU00267"/>
    </source>
</evidence>
<comment type="caution">
    <text evidence="5">The sequence shown here is derived from an EMBL/GenBank/DDBJ whole genome shotgun (WGS) entry which is preliminary data.</text>
</comment>
<keyword evidence="1 2" id="KW-0238">DNA-binding</keyword>
<dbReference type="AlphaFoldDB" id="A0A8H4QRK1"/>
<dbReference type="SUPFAM" id="SSF47095">
    <property type="entry name" value="HMG-box"/>
    <property type="match status" value="1"/>
</dbReference>
<dbReference type="SMART" id="SM00398">
    <property type="entry name" value="HMG"/>
    <property type="match status" value="1"/>
</dbReference>
<proteinExistence type="predicted"/>
<dbReference type="GO" id="GO:0003677">
    <property type="term" value="F:DNA binding"/>
    <property type="evidence" value="ECO:0007669"/>
    <property type="project" value="UniProtKB-UniRule"/>
</dbReference>
<organism evidence="5 6">
    <name type="scientific">Agrocybe pediades</name>
    <dbReference type="NCBI Taxonomy" id="84607"/>
    <lineage>
        <taxon>Eukaryota</taxon>
        <taxon>Fungi</taxon>
        <taxon>Dikarya</taxon>
        <taxon>Basidiomycota</taxon>
        <taxon>Agaricomycotina</taxon>
        <taxon>Agaricomycetes</taxon>
        <taxon>Agaricomycetidae</taxon>
        <taxon>Agaricales</taxon>
        <taxon>Agaricineae</taxon>
        <taxon>Strophariaceae</taxon>
        <taxon>Agrocybe</taxon>
    </lineage>
</organism>
<sequence>MTVQVAKFEAHRAQLAESLTAVADSMRNCAQIAETFAKIVKDTSYSPEAAEMINGALEDHSKGKRKAAVAADEDGTKKRKRATKVKDPNAPKRPPSSYILFQNDIRADLKSKFPDISNAELLGMISEQWKAMPEEDKEKYNQRMNEAKTLYVGAKKAYDNRSPEEVEAANAATVAAQSLKKTKSRGPKAAAAPADAVKARPPPTAEEVSPSTDSSSDEESEEEETSRPAAKAQAASESESSDEEEEEEEAEPVPKKRRGGSAKPPSKSKKSAKA</sequence>
<feature type="compositionally biased region" description="Low complexity" evidence="3">
    <location>
        <begin position="187"/>
        <end position="196"/>
    </location>
</feature>
<evidence type="ECO:0000313" key="5">
    <source>
        <dbReference type="EMBL" id="KAF4616115.1"/>
    </source>
</evidence>
<feature type="compositionally biased region" description="Basic residues" evidence="3">
    <location>
        <begin position="255"/>
        <end position="274"/>
    </location>
</feature>
<gene>
    <name evidence="5" type="ORF">D9613_011489</name>
</gene>
<evidence type="ECO:0000256" key="1">
    <source>
        <dbReference type="ARBA" id="ARBA00023125"/>
    </source>
</evidence>
<name>A0A8H4QRK1_9AGAR</name>
<dbReference type="InterPro" id="IPR036910">
    <property type="entry name" value="HMG_box_dom_sf"/>
</dbReference>
<feature type="compositionally biased region" description="Acidic residues" evidence="3">
    <location>
        <begin position="239"/>
        <end position="251"/>
    </location>
</feature>
<dbReference type="InterPro" id="IPR050342">
    <property type="entry name" value="HMGB"/>
</dbReference>
<evidence type="ECO:0000313" key="6">
    <source>
        <dbReference type="Proteomes" id="UP000521872"/>
    </source>
</evidence>
<dbReference type="EMBL" id="JAACJL010000032">
    <property type="protein sequence ID" value="KAF4616115.1"/>
    <property type="molecule type" value="Genomic_DNA"/>
</dbReference>
<dbReference type="InterPro" id="IPR009071">
    <property type="entry name" value="HMG_box_dom"/>
</dbReference>
<dbReference type="PANTHER" id="PTHR48112">
    <property type="entry name" value="HIGH MOBILITY GROUP PROTEIN DSP1"/>
    <property type="match status" value="1"/>
</dbReference>
<reference evidence="5 6" key="1">
    <citation type="submission" date="2019-12" db="EMBL/GenBank/DDBJ databases">
        <authorList>
            <person name="Floudas D."/>
            <person name="Bentzer J."/>
            <person name="Ahren D."/>
            <person name="Johansson T."/>
            <person name="Persson P."/>
            <person name="Tunlid A."/>
        </authorList>
    </citation>
    <scope>NUCLEOTIDE SEQUENCE [LARGE SCALE GENOMIC DNA]</scope>
    <source>
        <strain evidence="5 6">CBS 102.39</strain>
    </source>
</reference>